<keyword evidence="2" id="KW-0548">Nucleotidyltransferase</keyword>
<dbReference type="GO" id="GO:0003964">
    <property type="term" value="F:RNA-directed DNA polymerase activity"/>
    <property type="evidence" value="ECO:0007669"/>
    <property type="project" value="UniProtKB-KW"/>
</dbReference>
<feature type="region of interest" description="Disordered" evidence="1">
    <location>
        <begin position="1"/>
        <end position="84"/>
    </location>
</feature>
<feature type="compositionally biased region" description="Acidic residues" evidence="1">
    <location>
        <begin position="27"/>
        <end position="41"/>
    </location>
</feature>
<reference evidence="2" key="1">
    <citation type="journal article" date="2022" name="Int. J. Mol. Sci.">
        <title>Draft Genome of Tanacetum Coccineum: Genomic Comparison of Closely Related Tanacetum-Family Plants.</title>
        <authorList>
            <person name="Yamashiro T."/>
            <person name="Shiraishi A."/>
            <person name="Nakayama K."/>
            <person name="Satake H."/>
        </authorList>
    </citation>
    <scope>NUCLEOTIDE SEQUENCE</scope>
</reference>
<keyword evidence="3" id="KW-1185">Reference proteome</keyword>
<sequence length="186" mass="19890">MSDPIGGLVFLGSSGTGSLPSGRVDLTGDEDPTDEDGDTGIDDSTGFSTSLGDEISSGGKKSQESNLGDSDNTEDGGKTVGEAIGSGRSMENILAWESVNTLRRVYNCLMMMAKDLKAKLAAEKTTPSIYNTYKLADVQASVKKINAGFSGTIICIQRQGSSNKQQIQEIRFRYTNDFRKQNNLSP</sequence>
<protein>
    <submittedName>
        <fullName evidence="2">RNA-directed DNA polymerase, eukaryota, reverse transcriptase zinc-binding domain protein</fullName>
    </submittedName>
</protein>
<proteinExistence type="predicted"/>
<name>A0ABQ5G426_9ASTR</name>
<dbReference type="EMBL" id="BQNB010018055">
    <property type="protein sequence ID" value="GJT70196.1"/>
    <property type="molecule type" value="Genomic_DNA"/>
</dbReference>
<keyword evidence="2" id="KW-0695">RNA-directed DNA polymerase</keyword>
<accession>A0ABQ5G426</accession>
<dbReference type="Gene3D" id="3.90.730.10">
    <property type="entry name" value="Ribonuclease T2-like"/>
    <property type="match status" value="1"/>
</dbReference>
<organism evidence="2 3">
    <name type="scientific">Tanacetum coccineum</name>
    <dbReference type="NCBI Taxonomy" id="301880"/>
    <lineage>
        <taxon>Eukaryota</taxon>
        <taxon>Viridiplantae</taxon>
        <taxon>Streptophyta</taxon>
        <taxon>Embryophyta</taxon>
        <taxon>Tracheophyta</taxon>
        <taxon>Spermatophyta</taxon>
        <taxon>Magnoliopsida</taxon>
        <taxon>eudicotyledons</taxon>
        <taxon>Gunneridae</taxon>
        <taxon>Pentapetalae</taxon>
        <taxon>asterids</taxon>
        <taxon>campanulids</taxon>
        <taxon>Asterales</taxon>
        <taxon>Asteraceae</taxon>
        <taxon>Asteroideae</taxon>
        <taxon>Anthemideae</taxon>
        <taxon>Anthemidinae</taxon>
        <taxon>Tanacetum</taxon>
    </lineage>
</organism>
<evidence type="ECO:0000256" key="1">
    <source>
        <dbReference type="SAM" id="MobiDB-lite"/>
    </source>
</evidence>
<dbReference type="InterPro" id="IPR036430">
    <property type="entry name" value="RNase_T2-like_sf"/>
</dbReference>
<reference evidence="2" key="2">
    <citation type="submission" date="2022-01" db="EMBL/GenBank/DDBJ databases">
        <authorList>
            <person name="Yamashiro T."/>
            <person name="Shiraishi A."/>
            <person name="Satake H."/>
            <person name="Nakayama K."/>
        </authorList>
    </citation>
    <scope>NUCLEOTIDE SEQUENCE</scope>
</reference>
<evidence type="ECO:0000313" key="3">
    <source>
        <dbReference type="Proteomes" id="UP001151760"/>
    </source>
</evidence>
<gene>
    <name evidence="2" type="ORF">Tco_1029482</name>
</gene>
<comment type="caution">
    <text evidence="2">The sequence shown here is derived from an EMBL/GenBank/DDBJ whole genome shotgun (WGS) entry which is preliminary data.</text>
</comment>
<evidence type="ECO:0000313" key="2">
    <source>
        <dbReference type="EMBL" id="GJT70196.1"/>
    </source>
</evidence>
<feature type="compositionally biased region" description="Low complexity" evidence="1">
    <location>
        <begin position="11"/>
        <end position="22"/>
    </location>
</feature>
<dbReference type="Proteomes" id="UP001151760">
    <property type="component" value="Unassembled WGS sequence"/>
</dbReference>
<keyword evidence="2" id="KW-0808">Transferase</keyword>